<name>A0A9D0ZFF2_9FIRM</name>
<dbReference type="EMBL" id="DVGA01000106">
    <property type="protein sequence ID" value="HIQ79468.1"/>
    <property type="molecule type" value="Genomic_DNA"/>
</dbReference>
<evidence type="ECO:0000313" key="4">
    <source>
        <dbReference type="Proteomes" id="UP000824262"/>
    </source>
</evidence>
<dbReference type="Proteomes" id="UP000824262">
    <property type="component" value="Unassembled WGS sequence"/>
</dbReference>
<comment type="caution">
    <text evidence="3">The sequence shown here is derived from an EMBL/GenBank/DDBJ whole genome shotgun (WGS) entry which is preliminary data.</text>
</comment>
<protein>
    <submittedName>
        <fullName evidence="3">Biotin--[acetyl-CoA-carboxylase] ligase</fullName>
        <ecNumber evidence="3">6.3.4.15</ecNumber>
    </submittedName>
</protein>
<evidence type="ECO:0000256" key="1">
    <source>
        <dbReference type="ARBA" id="ARBA00022598"/>
    </source>
</evidence>
<keyword evidence="1 3" id="KW-0436">Ligase</keyword>
<reference evidence="3" key="1">
    <citation type="submission" date="2020-10" db="EMBL/GenBank/DDBJ databases">
        <authorList>
            <person name="Gilroy R."/>
        </authorList>
    </citation>
    <scope>NUCLEOTIDE SEQUENCE</scope>
    <source>
        <strain evidence="3">ChiBcolR7-354</strain>
    </source>
</reference>
<evidence type="ECO:0000313" key="3">
    <source>
        <dbReference type="EMBL" id="HIQ79468.1"/>
    </source>
</evidence>
<dbReference type="PANTHER" id="PTHR12835:SF5">
    <property type="entry name" value="BIOTIN--PROTEIN LIGASE"/>
    <property type="match status" value="1"/>
</dbReference>
<sequence length="252" mass="26470">MLTAAELGALLHPPLRALVLESVDSTNTALMRMAATGAAEGTVLLAQAQTAGRGQRGRDFYSPAGCGIYMSLLLRPKMPPEDVLAITPAAAVAAAQAVEAATGRRADIKWVNDIQIDGKKVCGILTEAASSSGTLDCAVCGIGINLFPPLGGYPEALRDRAGALFDAYPGDERTAALAADVLNRLWELCSLLPARDFLDEYRARSVLTGRSVTVNGRGEGVVEGIDRDFSLLIRFGNGETAALRSASELKPE</sequence>
<dbReference type="GO" id="GO:0009249">
    <property type="term" value="P:protein lipoylation"/>
    <property type="evidence" value="ECO:0007669"/>
    <property type="project" value="UniProtKB-ARBA"/>
</dbReference>
<dbReference type="GO" id="GO:0005737">
    <property type="term" value="C:cytoplasm"/>
    <property type="evidence" value="ECO:0007669"/>
    <property type="project" value="TreeGrafter"/>
</dbReference>
<dbReference type="CDD" id="cd16442">
    <property type="entry name" value="BPL"/>
    <property type="match status" value="1"/>
</dbReference>
<accession>A0A9D0ZFF2</accession>
<gene>
    <name evidence="3" type="ORF">IAB77_09470</name>
</gene>
<dbReference type="InterPro" id="IPR004143">
    <property type="entry name" value="BPL_LPL_catalytic"/>
</dbReference>
<dbReference type="GO" id="GO:0004077">
    <property type="term" value="F:biotin--[biotin carboxyl-carrier protein] ligase activity"/>
    <property type="evidence" value="ECO:0007669"/>
    <property type="project" value="UniProtKB-EC"/>
</dbReference>
<dbReference type="PROSITE" id="PS51733">
    <property type="entry name" value="BPL_LPL_CATALYTIC"/>
    <property type="match status" value="1"/>
</dbReference>
<organism evidence="3 4">
    <name type="scientific">Candidatus Scatomorpha intestinavium</name>
    <dbReference type="NCBI Taxonomy" id="2840922"/>
    <lineage>
        <taxon>Bacteria</taxon>
        <taxon>Bacillati</taxon>
        <taxon>Bacillota</taxon>
        <taxon>Clostridia</taxon>
        <taxon>Eubacteriales</taxon>
        <taxon>Candidatus Scatomorpha</taxon>
    </lineage>
</organism>
<proteinExistence type="predicted"/>
<dbReference type="EC" id="6.3.4.15" evidence="3"/>
<dbReference type="SUPFAM" id="SSF55681">
    <property type="entry name" value="Class II aaRS and biotin synthetases"/>
    <property type="match status" value="1"/>
</dbReference>
<dbReference type="InterPro" id="IPR045864">
    <property type="entry name" value="aa-tRNA-synth_II/BPL/LPL"/>
</dbReference>
<dbReference type="AlphaFoldDB" id="A0A9D0ZFF2"/>
<dbReference type="PANTHER" id="PTHR12835">
    <property type="entry name" value="BIOTIN PROTEIN LIGASE"/>
    <property type="match status" value="1"/>
</dbReference>
<reference evidence="3" key="2">
    <citation type="journal article" date="2021" name="PeerJ">
        <title>Extensive microbial diversity within the chicken gut microbiome revealed by metagenomics and culture.</title>
        <authorList>
            <person name="Gilroy R."/>
            <person name="Ravi A."/>
            <person name="Getino M."/>
            <person name="Pursley I."/>
            <person name="Horton D.L."/>
            <person name="Alikhan N.F."/>
            <person name="Baker D."/>
            <person name="Gharbi K."/>
            <person name="Hall N."/>
            <person name="Watson M."/>
            <person name="Adriaenssens E.M."/>
            <person name="Foster-Nyarko E."/>
            <person name="Jarju S."/>
            <person name="Secka A."/>
            <person name="Antonio M."/>
            <person name="Oren A."/>
            <person name="Chaudhuri R.R."/>
            <person name="La Ragione R."/>
            <person name="Hildebrand F."/>
            <person name="Pallen M.J."/>
        </authorList>
    </citation>
    <scope>NUCLEOTIDE SEQUENCE</scope>
    <source>
        <strain evidence="3">ChiBcolR7-354</strain>
    </source>
</reference>
<dbReference type="Gene3D" id="3.30.930.10">
    <property type="entry name" value="Bira Bifunctional Protein, Domain 2"/>
    <property type="match status" value="1"/>
</dbReference>
<feature type="domain" description="BPL/LPL catalytic" evidence="2">
    <location>
        <begin position="1"/>
        <end position="189"/>
    </location>
</feature>
<evidence type="ECO:0000259" key="2">
    <source>
        <dbReference type="PROSITE" id="PS51733"/>
    </source>
</evidence>
<dbReference type="Pfam" id="PF03099">
    <property type="entry name" value="BPL_LplA_LipB"/>
    <property type="match status" value="1"/>
</dbReference>
<dbReference type="GO" id="GO:0016740">
    <property type="term" value="F:transferase activity"/>
    <property type="evidence" value="ECO:0007669"/>
    <property type="project" value="UniProtKB-ARBA"/>
</dbReference>
<dbReference type="InterPro" id="IPR004408">
    <property type="entry name" value="Biotin_CoA_COase_ligase"/>
</dbReference>
<dbReference type="NCBIfam" id="TIGR00121">
    <property type="entry name" value="birA_ligase"/>
    <property type="match status" value="1"/>
</dbReference>